<dbReference type="Gene3D" id="3.50.50.60">
    <property type="entry name" value="FAD/NAD(P)-binding domain"/>
    <property type="match status" value="2"/>
</dbReference>
<evidence type="ECO:0000313" key="6">
    <source>
        <dbReference type="Proteomes" id="UP000092695"/>
    </source>
</evidence>
<evidence type="ECO:0000259" key="4">
    <source>
        <dbReference type="Pfam" id="PF01266"/>
    </source>
</evidence>
<dbReference type="GO" id="GO:0008718">
    <property type="term" value="F:D-amino-acid dehydrogenase activity"/>
    <property type="evidence" value="ECO:0007669"/>
    <property type="project" value="TreeGrafter"/>
</dbReference>
<dbReference type="OrthoDB" id="9815989at2"/>
<dbReference type="InterPro" id="IPR036188">
    <property type="entry name" value="FAD/NAD-bd_sf"/>
</dbReference>
<dbReference type="GO" id="GO:0005886">
    <property type="term" value="C:plasma membrane"/>
    <property type="evidence" value="ECO:0007669"/>
    <property type="project" value="TreeGrafter"/>
</dbReference>
<proteinExistence type="inferred from homology"/>
<dbReference type="SUPFAM" id="SSF51905">
    <property type="entry name" value="FAD/NAD(P)-binding domain"/>
    <property type="match status" value="1"/>
</dbReference>
<dbReference type="Gene3D" id="3.30.9.10">
    <property type="entry name" value="D-Amino Acid Oxidase, subunit A, domain 2"/>
    <property type="match status" value="2"/>
</dbReference>
<organism evidence="5 6">
    <name type="scientific">Woeseia oceani</name>
    <dbReference type="NCBI Taxonomy" id="1548547"/>
    <lineage>
        <taxon>Bacteria</taxon>
        <taxon>Pseudomonadati</taxon>
        <taxon>Pseudomonadota</taxon>
        <taxon>Gammaproteobacteria</taxon>
        <taxon>Woeseiales</taxon>
        <taxon>Woeseiaceae</taxon>
        <taxon>Woeseia</taxon>
    </lineage>
</organism>
<dbReference type="STRING" id="1548547.BA177_09125"/>
<dbReference type="PANTHER" id="PTHR13847:SF280">
    <property type="entry name" value="D-AMINO ACID DEHYDROGENASE"/>
    <property type="match status" value="1"/>
</dbReference>
<dbReference type="EMBL" id="CP016268">
    <property type="protein sequence ID" value="ANO51339.1"/>
    <property type="molecule type" value="Genomic_DNA"/>
</dbReference>
<evidence type="ECO:0000313" key="5">
    <source>
        <dbReference type="EMBL" id="ANO51339.1"/>
    </source>
</evidence>
<comment type="similarity">
    <text evidence="1">Belongs to the DadA oxidoreductase family.</text>
</comment>
<evidence type="ECO:0000256" key="2">
    <source>
        <dbReference type="ARBA" id="ARBA00023002"/>
    </source>
</evidence>
<dbReference type="GO" id="GO:0005737">
    <property type="term" value="C:cytoplasm"/>
    <property type="evidence" value="ECO:0007669"/>
    <property type="project" value="TreeGrafter"/>
</dbReference>
<evidence type="ECO:0000256" key="1">
    <source>
        <dbReference type="ARBA" id="ARBA00009410"/>
    </source>
</evidence>
<dbReference type="PANTHER" id="PTHR13847">
    <property type="entry name" value="SARCOSINE DEHYDROGENASE-RELATED"/>
    <property type="match status" value="1"/>
</dbReference>
<keyword evidence="6" id="KW-1185">Reference proteome</keyword>
<keyword evidence="2" id="KW-0560">Oxidoreductase</keyword>
<dbReference type="Proteomes" id="UP000092695">
    <property type="component" value="Chromosome"/>
</dbReference>
<reference evidence="5 6" key="1">
    <citation type="submission" date="2016-06" db="EMBL/GenBank/DDBJ databases">
        <title>Complete genome sequence of a deep-branching marine Gamma Proteobacterium Woeseia oceani type strain XK5.</title>
        <authorList>
            <person name="Mu D."/>
            <person name="Du Z."/>
        </authorList>
    </citation>
    <scope>NUCLEOTIDE SEQUENCE [LARGE SCALE GENOMIC DNA]</scope>
    <source>
        <strain evidence="5 6">XK5</strain>
    </source>
</reference>
<name>A0A193LG45_9GAMM</name>
<feature type="domain" description="FAD dependent oxidoreductase" evidence="4">
    <location>
        <begin position="29"/>
        <end position="422"/>
    </location>
</feature>
<dbReference type="RefSeq" id="WP_068615596.1">
    <property type="nucleotide sequence ID" value="NZ_CP016268.1"/>
</dbReference>
<protein>
    <recommendedName>
        <fullName evidence="4">FAD dependent oxidoreductase domain-containing protein</fullName>
    </recommendedName>
</protein>
<feature type="region of interest" description="Disordered" evidence="3">
    <location>
        <begin position="1"/>
        <end position="21"/>
    </location>
</feature>
<accession>A0A193LG45</accession>
<dbReference type="AlphaFoldDB" id="A0A193LG45"/>
<dbReference type="Pfam" id="PF01266">
    <property type="entry name" value="DAO"/>
    <property type="match status" value="1"/>
</dbReference>
<dbReference type="GO" id="GO:0055130">
    <property type="term" value="P:D-alanine catabolic process"/>
    <property type="evidence" value="ECO:0007669"/>
    <property type="project" value="TreeGrafter"/>
</dbReference>
<dbReference type="KEGG" id="woc:BA177_09125"/>
<gene>
    <name evidence="5" type="ORF">BA177_09125</name>
</gene>
<dbReference type="InterPro" id="IPR006076">
    <property type="entry name" value="FAD-dep_OxRdtase"/>
</dbReference>
<feature type="compositionally biased region" description="Polar residues" evidence="3">
    <location>
        <begin position="1"/>
        <end position="14"/>
    </location>
</feature>
<evidence type="ECO:0000256" key="3">
    <source>
        <dbReference type="SAM" id="MobiDB-lite"/>
    </source>
</evidence>
<sequence>MDSNSVSYKVSSTWERPADPPHSLPADADIVIIGGGIVGVSTAWFLARQGVRVVLCEKGHIAGEQSGRNWGWVRQQGRDPRELPMMMESRRIWLDLEEQIGEEVGLKQCGCLFMARNAEQLEELESWLPIAKEHGLDTRIISGSTLDEQVSYASQQWRGAIYTASDCRAEPHKAAPAIARGAVREGATVLTHCAVRGIESEAGAVSAVVTEHGRIRTRVVLCAAGAWTSMFCRSLGISVPQLRVRGTVARTAPAPELLQGCMFDEKIGIRRRQDGGYTVAHGSILDHGITPSTLRYASKFIPALRQEFKVLRLSIGRDFWQELRTPKRWSLDAPSPFENTRVLNPAPNAAVLREIKSNLAETFPALADVELIESWAGMVETSPDVVPVMGESETFPGFHIATGFSGHGFGIGPGAGKTLAAMLTGGQTDIDLSHFRLGRFFDGSPIEPMSTV</sequence>